<dbReference type="EMBL" id="JAZHXI010000001">
    <property type="protein sequence ID" value="KAL2075252.1"/>
    <property type="molecule type" value="Genomic_DNA"/>
</dbReference>
<protein>
    <recommendedName>
        <fullName evidence="9">Fido domain-containing protein</fullName>
    </recommendedName>
</protein>
<evidence type="ECO:0000256" key="5">
    <source>
        <dbReference type="ARBA" id="ARBA00022803"/>
    </source>
</evidence>
<gene>
    <name evidence="10" type="ORF">VTL71DRAFT_195</name>
</gene>
<sequence length="338" mass="38723">MSRRDLLTSIYSPVFASLEKGSPEYEELARSGRTWEDFFRPGNVEPYLQAQSDLKQTLNLIDELKDWYGDKGDAMKSVLRALVPEYSQQSTSLEQIPLHIGDAAVIADELEKRLFGNINFLNVMSTSEASELALPSSEELLPGKNANHVAELRNHILVSRYVTEVAFKVPGTTSISVAEIKQLSNMMLRGTDAETLYAYNWGQRRRIGEFRSTPISVKSNPLRIFPYAEEVPACMDRYVEWRDRKHTEKTLHPVIFAVQLSTYFLHIHPFLDGNGRLGRVLMADYLIRQGYFPVVFVDLARDDYLKWISDAQDGKPDDLCANYAQKQLEMMEKMTLRR</sequence>
<comment type="caution">
    <text evidence="10">The sequence shown here is derived from an EMBL/GenBank/DDBJ whole genome shotgun (WGS) entry which is preliminary data.</text>
</comment>
<evidence type="ECO:0000256" key="3">
    <source>
        <dbReference type="ARBA" id="ARBA00022737"/>
    </source>
</evidence>
<proteinExistence type="predicted"/>
<evidence type="ECO:0000256" key="2">
    <source>
        <dbReference type="ARBA" id="ARBA00022692"/>
    </source>
</evidence>
<evidence type="ECO:0000256" key="4">
    <source>
        <dbReference type="ARBA" id="ARBA00022741"/>
    </source>
</evidence>
<keyword evidence="8" id="KW-0472">Membrane</keyword>
<evidence type="ECO:0000259" key="9">
    <source>
        <dbReference type="PROSITE" id="PS51459"/>
    </source>
</evidence>
<dbReference type="PANTHER" id="PTHR13504:SF34">
    <property type="entry name" value="PROTEIN ADENYLYLTRANSFERASE FICD"/>
    <property type="match status" value="1"/>
</dbReference>
<evidence type="ECO:0000256" key="6">
    <source>
        <dbReference type="ARBA" id="ARBA00022840"/>
    </source>
</evidence>
<keyword evidence="6" id="KW-0067">ATP-binding</keyword>
<keyword evidence="5" id="KW-0802">TPR repeat</keyword>
<feature type="domain" description="Fido" evidence="9">
    <location>
        <begin position="175"/>
        <end position="326"/>
    </location>
</feature>
<accession>A0ABR4CZC8</accession>
<evidence type="ECO:0000256" key="8">
    <source>
        <dbReference type="ARBA" id="ARBA00023136"/>
    </source>
</evidence>
<evidence type="ECO:0000256" key="1">
    <source>
        <dbReference type="ARBA" id="ARBA00004167"/>
    </source>
</evidence>
<dbReference type="Gene3D" id="1.10.3290.10">
    <property type="entry name" value="Fido-like domain"/>
    <property type="match status" value="1"/>
</dbReference>
<comment type="subcellular location">
    <subcellularLocation>
        <location evidence="1">Membrane</location>
        <topology evidence="1">Single-pass membrane protein</topology>
    </subcellularLocation>
</comment>
<organism evidence="10 11">
    <name type="scientific">Oculimacula yallundae</name>
    <dbReference type="NCBI Taxonomy" id="86028"/>
    <lineage>
        <taxon>Eukaryota</taxon>
        <taxon>Fungi</taxon>
        <taxon>Dikarya</taxon>
        <taxon>Ascomycota</taxon>
        <taxon>Pezizomycotina</taxon>
        <taxon>Leotiomycetes</taxon>
        <taxon>Helotiales</taxon>
        <taxon>Ploettnerulaceae</taxon>
        <taxon>Oculimacula</taxon>
    </lineage>
</organism>
<keyword evidence="11" id="KW-1185">Reference proteome</keyword>
<dbReference type="InterPro" id="IPR036597">
    <property type="entry name" value="Fido-like_dom_sf"/>
</dbReference>
<keyword evidence="4" id="KW-0547">Nucleotide-binding</keyword>
<reference evidence="10 11" key="1">
    <citation type="journal article" date="2024" name="Commun. Biol.">
        <title>Comparative genomic analysis of thermophilic fungi reveals convergent evolutionary adaptations and gene losses.</title>
        <authorList>
            <person name="Steindorff A.S."/>
            <person name="Aguilar-Pontes M.V."/>
            <person name="Robinson A.J."/>
            <person name="Andreopoulos B."/>
            <person name="LaButti K."/>
            <person name="Kuo A."/>
            <person name="Mondo S."/>
            <person name="Riley R."/>
            <person name="Otillar R."/>
            <person name="Haridas S."/>
            <person name="Lipzen A."/>
            <person name="Grimwood J."/>
            <person name="Schmutz J."/>
            <person name="Clum A."/>
            <person name="Reid I.D."/>
            <person name="Moisan M.C."/>
            <person name="Butler G."/>
            <person name="Nguyen T.T.M."/>
            <person name="Dewar K."/>
            <person name="Conant G."/>
            <person name="Drula E."/>
            <person name="Henrissat B."/>
            <person name="Hansel C."/>
            <person name="Singer S."/>
            <person name="Hutchinson M.I."/>
            <person name="de Vries R.P."/>
            <person name="Natvig D.O."/>
            <person name="Powell A.J."/>
            <person name="Tsang A."/>
            <person name="Grigoriev I.V."/>
        </authorList>
    </citation>
    <scope>NUCLEOTIDE SEQUENCE [LARGE SCALE GENOMIC DNA]</scope>
    <source>
        <strain evidence="10 11">CBS 494.80</strain>
    </source>
</reference>
<dbReference type="PANTHER" id="PTHR13504">
    <property type="entry name" value="FIDO DOMAIN-CONTAINING PROTEIN DDB_G0283145"/>
    <property type="match status" value="1"/>
</dbReference>
<keyword evidence="2" id="KW-0812">Transmembrane</keyword>
<evidence type="ECO:0000313" key="10">
    <source>
        <dbReference type="EMBL" id="KAL2075252.1"/>
    </source>
</evidence>
<keyword evidence="3" id="KW-0677">Repeat</keyword>
<evidence type="ECO:0000256" key="7">
    <source>
        <dbReference type="ARBA" id="ARBA00022989"/>
    </source>
</evidence>
<dbReference type="InterPro" id="IPR003812">
    <property type="entry name" value="Fido"/>
</dbReference>
<evidence type="ECO:0000313" key="11">
    <source>
        <dbReference type="Proteomes" id="UP001595075"/>
    </source>
</evidence>
<name>A0ABR4CZC8_9HELO</name>
<dbReference type="Proteomes" id="UP001595075">
    <property type="component" value="Unassembled WGS sequence"/>
</dbReference>
<dbReference type="SUPFAM" id="SSF140931">
    <property type="entry name" value="Fic-like"/>
    <property type="match status" value="1"/>
</dbReference>
<keyword evidence="7" id="KW-1133">Transmembrane helix</keyword>
<dbReference type="InterPro" id="IPR040198">
    <property type="entry name" value="Fido_containing"/>
</dbReference>
<dbReference type="PROSITE" id="PS51459">
    <property type="entry name" value="FIDO"/>
    <property type="match status" value="1"/>
</dbReference>
<dbReference type="Pfam" id="PF02661">
    <property type="entry name" value="Fic"/>
    <property type="match status" value="1"/>
</dbReference>